<dbReference type="InterPro" id="IPR050789">
    <property type="entry name" value="Diverse_Enzym_Activities"/>
</dbReference>
<dbReference type="Pfam" id="PF00144">
    <property type="entry name" value="Beta-lactamase"/>
    <property type="match status" value="1"/>
</dbReference>
<dbReference type="SUPFAM" id="SSF56601">
    <property type="entry name" value="beta-lactamase/transpeptidase-like"/>
    <property type="match status" value="1"/>
</dbReference>
<evidence type="ECO:0000259" key="1">
    <source>
        <dbReference type="Pfam" id="PF00144"/>
    </source>
</evidence>
<accession>A0A383F3P5</accession>
<reference evidence="2" key="1">
    <citation type="submission" date="2018-05" db="EMBL/GenBank/DDBJ databases">
        <authorList>
            <person name="Lanie J.A."/>
            <person name="Ng W.-L."/>
            <person name="Kazmierczak K.M."/>
            <person name="Andrzejewski T.M."/>
            <person name="Davidsen T.M."/>
            <person name="Wayne K.J."/>
            <person name="Tettelin H."/>
            <person name="Glass J.I."/>
            <person name="Rusch D."/>
            <person name="Podicherti R."/>
            <person name="Tsui H.-C.T."/>
            <person name="Winkler M.E."/>
        </authorList>
    </citation>
    <scope>NUCLEOTIDE SEQUENCE</scope>
</reference>
<dbReference type="AlphaFoldDB" id="A0A383F3P5"/>
<dbReference type="EMBL" id="UINC01231272">
    <property type="protein sequence ID" value="SVE63736.1"/>
    <property type="molecule type" value="Genomic_DNA"/>
</dbReference>
<evidence type="ECO:0000313" key="2">
    <source>
        <dbReference type="EMBL" id="SVE63736.1"/>
    </source>
</evidence>
<dbReference type="PANTHER" id="PTHR43283:SF3">
    <property type="entry name" value="BETA-LACTAMASE FAMILY PROTEIN (AFU_ORTHOLOGUE AFUA_5G07500)"/>
    <property type="match status" value="1"/>
</dbReference>
<sequence>MKKISAPGTRPAILVLVSAMSVVVFSVFRMDLVAAEELALVSAESVGMSSERLERIRTYFQEYIDSNQIAGAVSLVARKGEVVHYEAQGWRYKEDALPMTKDTIFEIMSMTKPIVSTALMMLFEEGRFLLDDPISRWLPEYKHHTVRLPGYA</sequence>
<name>A0A383F3P5_9ZZZZ</name>
<dbReference type="InterPro" id="IPR001466">
    <property type="entry name" value="Beta-lactam-related"/>
</dbReference>
<organism evidence="2">
    <name type="scientific">marine metagenome</name>
    <dbReference type="NCBI Taxonomy" id="408172"/>
    <lineage>
        <taxon>unclassified sequences</taxon>
        <taxon>metagenomes</taxon>
        <taxon>ecological metagenomes</taxon>
    </lineage>
</organism>
<proteinExistence type="predicted"/>
<feature type="domain" description="Beta-lactamase-related" evidence="1">
    <location>
        <begin position="57"/>
        <end position="143"/>
    </location>
</feature>
<gene>
    <name evidence="2" type="ORF">METZ01_LOCUS516590</name>
</gene>
<feature type="non-terminal residue" evidence="2">
    <location>
        <position position="152"/>
    </location>
</feature>
<protein>
    <recommendedName>
        <fullName evidence="1">Beta-lactamase-related domain-containing protein</fullName>
    </recommendedName>
</protein>
<dbReference type="Gene3D" id="3.40.710.10">
    <property type="entry name" value="DD-peptidase/beta-lactamase superfamily"/>
    <property type="match status" value="1"/>
</dbReference>
<dbReference type="InterPro" id="IPR012338">
    <property type="entry name" value="Beta-lactam/transpept-like"/>
</dbReference>
<dbReference type="PANTHER" id="PTHR43283">
    <property type="entry name" value="BETA-LACTAMASE-RELATED"/>
    <property type="match status" value="1"/>
</dbReference>